<protein>
    <submittedName>
        <fullName evidence="1">Uncharacterized protein</fullName>
    </submittedName>
</protein>
<proteinExistence type="predicted"/>
<accession>A0ABQ7ZZE3</accession>
<dbReference type="PANTHER" id="PTHR48449">
    <property type="entry name" value="DUF1985 DOMAIN-CONTAINING PROTEIN"/>
    <property type="match status" value="1"/>
</dbReference>
<name>A0ABQ7ZZE3_BRANA</name>
<evidence type="ECO:0000313" key="2">
    <source>
        <dbReference type="Proteomes" id="UP000824890"/>
    </source>
</evidence>
<comment type="caution">
    <text evidence="1">The sequence shown here is derived from an EMBL/GenBank/DDBJ whole genome shotgun (WGS) entry which is preliminary data.</text>
</comment>
<organism evidence="1 2">
    <name type="scientific">Brassica napus</name>
    <name type="common">Rape</name>
    <dbReference type="NCBI Taxonomy" id="3708"/>
    <lineage>
        <taxon>Eukaryota</taxon>
        <taxon>Viridiplantae</taxon>
        <taxon>Streptophyta</taxon>
        <taxon>Embryophyta</taxon>
        <taxon>Tracheophyta</taxon>
        <taxon>Spermatophyta</taxon>
        <taxon>Magnoliopsida</taxon>
        <taxon>eudicotyledons</taxon>
        <taxon>Gunneridae</taxon>
        <taxon>Pentapetalae</taxon>
        <taxon>rosids</taxon>
        <taxon>malvids</taxon>
        <taxon>Brassicales</taxon>
        <taxon>Brassicaceae</taxon>
        <taxon>Brassiceae</taxon>
        <taxon>Brassica</taxon>
    </lineage>
</organism>
<dbReference type="Proteomes" id="UP000824890">
    <property type="component" value="Unassembled WGS sequence"/>
</dbReference>
<dbReference type="PANTHER" id="PTHR48449:SF1">
    <property type="entry name" value="DUF1985 DOMAIN-CONTAINING PROTEIN"/>
    <property type="match status" value="1"/>
</dbReference>
<evidence type="ECO:0000313" key="1">
    <source>
        <dbReference type="EMBL" id="KAH0885631.1"/>
    </source>
</evidence>
<dbReference type="EMBL" id="JAGKQM010000014">
    <property type="protein sequence ID" value="KAH0885631.1"/>
    <property type="molecule type" value="Genomic_DNA"/>
</dbReference>
<sequence>PSQISVHIEHDFRLPPRLFVTDRFSTRSLNIYSSPEIIPFIRHVLRDTPEFKTIRQSCFGKLFDLLSWKYPVSCKLIHGRLATFHSSCGFSGLYNNHTSPTGGHSDDHY</sequence>
<gene>
    <name evidence="1" type="ORF">HID58_061727</name>
</gene>
<reference evidence="1 2" key="1">
    <citation type="submission" date="2021-05" db="EMBL/GenBank/DDBJ databases">
        <title>Genome Assembly of Synthetic Allotetraploid Brassica napus Reveals Homoeologous Exchanges between Subgenomes.</title>
        <authorList>
            <person name="Davis J.T."/>
        </authorList>
    </citation>
    <scope>NUCLEOTIDE SEQUENCE [LARGE SCALE GENOMIC DNA]</scope>
    <source>
        <strain evidence="2">cv. Da-Ae</strain>
        <tissue evidence="1">Seedling</tissue>
    </source>
</reference>
<feature type="non-terminal residue" evidence="1">
    <location>
        <position position="1"/>
    </location>
</feature>
<keyword evidence="2" id="KW-1185">Reference proteome</keyword>